<keyword evidence="10" id="KW-1185">Reference proteome</keyword>
<dbReference type="InterPro" id="IPR027417">
    <property type="entry name" value="P-loop_NTPase"/>
</dbReference>
<evidence type="ECO:0000256" key="6">
    <source>
        <dbReference type="SAM" id="Phobius"/>
    </source>
</evidence>
<dbReference type="PANTHER" id="PTHR19229:SF205">
    <property type="entry name" value="ABC TRANSPORTER A FAMILY MEMBER 1-RELATED"/>
    <property type="match status" value="1"/>
</dbReference>
<dbReference type="Gene3D" id="3.40.50.300">
    <property type="entry name" value="P-loop containing nucleotide triphosphate hydrolases"/>
    <property type="match status" value="1"/>
</dbReference>
<feature type="transmembrane region" description="Helical" evidence="6">
    <location>
        <begin position="253"/>
        <end position="278"/>
    </location>
</feature>
<evidence type="ECO:0000313" key="10">
    <source>
        <dbReference type="Proteomes" id="UP000623129"/>
    </source>
</evidence>
<dbReference type="OrthoDB" id="10255969at2759"/>
<dbReference type="Proteomes" id="UP000623129">
    <property type="component" value="Unassembled WGS sequence"/>
</dbReference>
<evidence type="ECO:0000256" key="4">
    <source>
        <dbReference type="ARBA" id="ARBA00022989"/>
    </source>
</evidence>
<dbReference type="Pfam" id="PF12698">
    <property type="entry name" value="ABC2_membrane_3"/>
    <property type="match status" value="1"/>
</dbReference>
<comment type="caution">
    <text evidence="9">The sequence shown here is derived from an EMBL/GenBank/DDBJ whole genome shotgun (WGS) entry which is preliminary data.</text>
</comment>
<keyword evidence="5 6" id="KW-0472">Membrane</keyword>
<dbReference type="PROSITE" id="PS00211">
    <property type="entry name" value="ABC_TRANSPORTER_1"/>
    <property type="match status" value="1"/>
</dbReference>
<dbReference type="GO" id="GO:0016887">
    <property type="term" value="F:ATP hydrolysis activity"/>
    <property type="evidence" value="ECO:0007669"/>
    <property type="project" value="InterPro"/>
</dbReference>
<dbReference type="GO" id="GO:0005524">
    <property type="term" value="F:ATP binding"/>
    <property type="evidence" value="ECO:0007669"/>
    <property type="project" value="InterPro"/>
</dbReference>
<feature type="domain" description="ABC transporter" evidence="7">
    <location>
        <begin position="533"/>
        <end position="678"/>
    </location>
</feature>
<sequence>MEVGHRGVGLMWQQYVALLRKNAILTWRHKRSASLYNSALAPALPTNNVRDPEALSEFNAIPPCEDKFFVKTPCYDFFWSGNSSSRNIASIVQAIMANNPRRPIPSNKVMSFKTQDDADKWLLDNPLRCPGALHFTVKNATVISYAIQTNSTGIARRGRYEDPTFKFQIPLQIAAEREIARALIGDPNFRWNVGVKEFTHPPTKTFSALGQVGPTFFLAIAMFGFVFQISSLVTEKELKLRRAMSMMGLYESAYWLSWFTWEAMLTLISALLTLLFGIMFQFPFFKNNSFVVLFLLFFLFQLNMISFAFVISTLISKASSATTVGFSIFIIGFLTQLVTTIGFPYSKTYEKRYRIMWSLFPPNLFAKAVKTLSDATFTAEDPGIRWSSISKCTKREPDCVITIETIYKWLITTFCVWFILAIYLDNIIPNANGVRKSVFYFLNPGYWTGRGGSKVREGSILSWMGWSPPMEETSPTDEDVLAEEKAVKQQIELGDDVAVQVRGLTKTYPGTFNISCTACCCKCKRTSPYHSIKGIWVNLAKDQLFFLLGPNGAGKTTTISCLTGITPITGGDALIYGNSVRSSVGMANIRRLIGVCPQFDILWDALTAEENLALFASIKGLPPSETKTVVKKLLADVKLAHAAHFRGGSFSGGMKRRLSVAISLIGDPKLVFLDEPVNMHALELLPALLICRQRVWIQ</sequence>
<feature type="transmembrane region" description="Helical" evidence="6">
    <location>
        <begin position="321"/>
        <end position="345"/>
    </location>
</feature>
<accession>A0A833VY09</accession>
<dbReference type="AlphaFoldDB" id="A0A833VY09"/>
<evidence type="ECO:0000259" key="8">
    <source>
        <dbReference type="Pfam" id="PF12698"/>
    </source>
</evidence>
<keyword evidence="4 6" id="KW-1133">Transmembrane helix</keyword>
<dbReference type="InterPro" id="IPR017871">
    <property type="entry name" value="ABC_transporter-like_CS"/>
</dbReference>
<dbReference type="InterPro" id="IPR013525">
    <property type="entry name" value="ABC2_TM"/>
</dbReference>
<dbReference type="InterPro" id="IPR026082">
    <property type="entry name" value="ABCA"/>
</dbReference>
<dbReference type="GO" id="GO:0016020">
    <property type="term" value="C:membrane"/>
    <property type="evidence" value="ECO:0007669"/>
    <property type="project" value="UniProtKB-SubCell"/>
</dbReference>
<organism evidence="9 10">
    <name type="scientific">Carex littledalei</name>
    <dbReference type="NCBI Taxonomy" id="544730"/>
    <lineage>
        <taxon>Eukaryota</taxon>
        <taxon>Viridiplantae</taxon>
        <taxon>Streptophyta</taxon>
        <taxon>Embryophyta</taxon>
        <taxon>Tracheophyta</taxon>
        <taxon>Spermatophyta</taxon>
        <taxon>Magnoliopsida</taxon>
        <taxon>Liliopsida</taxon>
        <taxon>Poales</taxon>
        <taxon>Cyperaceae</taxon>
        <taxon>Cyperoideae</taxon>
        <taxon>Cariceae</taxon>
        <taxon>Carex</taxon>
        <taxon>Carex subgen. Euthyceras</taxon>
    </lineage>
</organism>
<dbReference type="SUPFAM" id="SSF52540">
    <property type="entry name" value="P-loop containing nucleoside triphosphate hydrolases"/>
    <property type="match status" value="1"/>
</dbReference>
<dbReference type="GO" id="GO:0005319">
    <property type="term" value="F:lipid transporter activity"/>
    <property type="evidence" value="ECO:0007669"/>
    <property type="project" value="TreeGrafter"/>
</dbReference>
<comment type="similarity">
    <text evidence="2">Belongs to the ABC transporter superfamily. ABCA family. CPR flippase (TC 3.A.1.211) subfamily.</text>
</comment>
<reference evidence="9" key="1">
    <citation type="submission" date="2020-01" db="EMBL/GenBank/DDBJ databases">
        <title>Genome sequence of Kobresia littledalei, the first chromosome-level genome in the family Cyperaceae.</title>
        <authorList>
            <person name="Qu G."/>
        </authorList>
    </citation>
    <scope>NUCLEOTIDE SEQUENCE</scope>
    <source>
        <strain evidence="9">C.B.Clarke</strain>
        <tissue evidence="9">Leaf</tissue>
    </source>
</reference>
<evidence type="ECO:0000259" key="7">
    <source>
        <dbReference type="Pfam" id="PF00005"/>
    </source>
</evidence>
<feature type="domain" description="ABC-2 type transporter transmembrane" evidence="8">
    <location>
        <begin position="192"/>
        <end position="423"/>
    </location>
</feature>
<dbReference type="GO" id="GO:0140359">
    <property type="term" value="F:ABC-type transporter activity"/>
    <property type="evidence" value="ECO:0007669"/>
    <property type="project" value="InterPro"/>
</dbReference>
<protein>
    <submittedName>
        <fullName evidence="9">ABC transporter A family member 2-like isoform X1</fullName>
    </submittedName>
</protein>
<feature type="transmembrane region" description="Helical" evidence="6">
    <location>
        <begin position="290"/>
        <end position="315"/>
    </location>
</feature>
<evidence type="ECO:0000256" key="3">
    <source>
        <dbReference type="ARBA" id="ARBA00022692"/>
    </source>
</evidence>
<evidence type="ECO:0000256" key="1">
    <source>
        <dbReference type="ARBA" id="ARBA00004141"/>
    </source>
</evidence>
<dbReference type="InterPro" id="IPR003439">
    <property type="entry name" value="ABC_transporter-like_ATP-bd"/>
</dbReference>
<dbReference type="PANTHER" id="PTHR19229">
    <property type="entry name" value="ATP-BINDING CASSETTE TRANSPORTER SUBFAMILY A ABCA"/>
    <property type="match status" value="1"/>
</dbReference>
<name>A0A833VY09_9POAL</name>
<feature type="transmembrane region" description="Helical" evidence="6">
    <location>
        <begin position="212"/>
        <end position="233"/>
    </location>
</feature>
<evidence type="ECO:0000313" key="9">
    <source>
        <dbReference type="EMBL" id="KAF3340483.1"/>
    </source>
</evidence>
<dbReference type="Pfam" id="PF00005">
    <property type="entry name" value="ABC_tran"/>
    <property type="match status" value="1"/>
</dbReference>
<gene>
    <name evidence="9" type="ORF">FCM35_KLT09327</name>
</gene>
<comment type="subcellular location">
    <subcellularLocation>
        <location evidence="1">Membrane</location>
        <topology evidence="1">Multi-pass membrane protein</topology>
    </subcellularLocation>
</comment>
<keyword evidence="3 6" id="KW-0812">Transmembrane</keyword>
<evidence type="ECO:0000256" key="2">
    <source>
        <dbReference type="ARBA" id="ARBA00008526"/>
    </source>
</evidence>
<proteinExistence type="inferred from homology"/>
<dbReference type="EMBL" id="SWLB01000002">
    <property type="protein sequence ID" value="KAF3340483.1"/>
    <property type="molecule type" value="Genomic_DNA"/>
</dbReference>
<evidence type="ECO:0000256" key="5">
    <source>
        <dbReference type="ARBA" id="ARBA00023136"/>
    </source>
</evidence>